<keyword evidence="1" id="KW-0472">Membrane</keyword>
<evidence type="ECO:0000259" key="2">
    <source>
        <dbReference type="Pfam" id="PF25064"/>
    </source>
</evidence>
<dbReference type="Pfam" id="PF25064">
    <property type="entry name" value="ARM_TT21_5th"/>
    <property type="match status" value="1"/>
</dbReference>
<comment type="caution">
    <text evidence="3">The sequence shown here is derived from an EMBL/GenBank/DDBJ whole genome shotgun (WGS) entry which is preliminary data.</text>
</comment>
<dbReference type="SUPFAM" id="SSF81901">
    <property type="entry name" value="HCP-like"/>
    <property type="match status" value="1"/>
</dbReference>
<keyword evidence="4" id="KW-1185">Reference proteome</keyword>
<evidence type="ECO:0000256" key="1">
    <source>
        <dbReference type="SAM" id="Phobius"/>
    </source>
</evidence>
<dbReference type="InterPro" id="IPR056835">
    <property type="entry name" value="ARM_TT21_5th"/>
</dbReference>
<keyword evidence="1" id="KW-0812">Transmembrane</keyword>
<feature type="transmembrane region" description="Helical" evidence="1">
    <location>
        <begin position="7"/>
        <end position="23"/>
    </location>
</feature>
<feature type="transmembrane region" description="Helical" evidence="1">
    <location>
        <begin position="29"/>
        <end position="45"/>
    </location>
</feature>
<reference evidence="3 4" key="1">
    <citation type="submission" date="2019-12" db="EMBL/GenBank/DDBJ databases">
        <title>Mucilaginibacter sp. HME9299 genome sequencing and assembly.</title>
        <authorList>
            <person name="Kang H."/>
            <person name="Kim H."/>
            <person name="Joh K."/>
        </authorList>
    </citation>
    <scope>NUCLEOTIDE SEQUENCE [LARGE SCALE GENOMIC DNA]</scope>
    <source>
        <strain evidence="3 4">HME9299</strain>
    </source>
</reference>
<protein>
    <submittedName>
        <fullName evidence="3">Tetratricopeptide repeat protein</fullName>
    </submittedName>
</protein>
<proteinExistence type="predicted"/>
<dbReference type="InterPro" id="IPR011990">
    <property type="entry name" value="TPR-like_helical_dom_sf"/>
</dbReference>
<dbReference type="EMBL" id="WQLA01000001">
    <property type="protein sequence ID" value="MVN90166.1"/>
    <property type="molecule type" value="Genomic_DNA"/>
</dbReference>
<dbReference type="Gene3D" id="1.25.40.10">
    <property type="entry name" value="Tetratricopeptide repeat domain"/>
    <property type="match status" value="1"/>
</dbReference>
<sequence>MFTNKARILVAIAFTLLMIFFIYKQTYQLAAVALLFVALLVWGYFKEGPIILAAKQFHLKDYHKAEELLLQIKNPEWLSRKRRGFYEFMMGGISLHKQEYTTAEQHYEQAAQYPLRSVNDHVAALVHIVNINIRQGNYEKAEAYLQLAEEKGDKISAKMREVITKLESELALRKN</sequence>
<dbReference type="AlphaFoldDB" id="A0A6I4I9M3"/>
<dbReference type="OrthoDB" id="1432556at2"/>
<gene>
    <name evidence="3" type="ORF">GO816_03415</name>
</gene>
<accession>A0A6I4I9M3</accession>
<keyword evidence="1" id="KW-1133">Transmembrane helix</keyword>
<dbReference type="RefSeq" id="WP_157539934.1">
    <property type="nucleotide sequence ID" value="NZ_WQLA01000001.1"/>
</dbReference>
<evidence type="ECO:0000313" key="3">
    <source>
        <dbReference type="EMBL" id="MVN90166.1"/>
    </source>
</evidence>
<organism evidence="3 4">
    <name type="scientific">Mucilaginibacter aquatilis</name>
    <dbReference type="NCBI Taxonomy" id="1517760"/>
    <lineage>
        <taxon>Bacteria</taxon>
        <taxon>Pseudomonadati</taxon>
        <taxon>Bacteroidota</taxon>
        <taxon>Sphingobacteriia</taxon>
        <taxon>Sphingobacteriales</taxon>
        <taxon>Sphingobacteriaceae</taxon>
        <taxon>Mucilaginibacter</taxon>
    </lineage>
</organism>
<name>A0A6I4I9M3_9SPHI</name>
<feature type="domain" description="Tetratricopeptide repeat protein 21A/21B fifth ARM repeats" evidence="2">
    <location>
        <begin position="88"/>
        <end position="154"/>
    </location>
</feature>
<dbReference type="Proteomes" id="UP000434850">
    <property type="component" value="Unassembled WGS sequence"/>
</dbReference>
<evidence type="ECO:0000313" key="4">
    <source>
        <dbReference type="Proteomes" id="UP000434850"/>
    </source>
</evidence>